<feature type="transmembrane region" description="Helical" evidence="1">
    <location>
        <begin position="289"/>
        <end position="309"/>
    </location>
</feature>
<dbReference type="Pfam" id="PF01944">
    <property type="entry name" value="SpoIIM"/>
    <property type="match status" value="1"/>
</dbReference>
<dbReference type="InterPro" id="IPR002798">
    <property type="entry name" value="SpoIIM-like"/>
</dbReference>
<dbReference type="OrthoDB" id="9792847at2"/>
<feature type="transmembrane region" description="Helical" evidence="1">
    <location>
        <begin position="170"/>
        <end position="191"/>
    </location>
</feature>
<evidence type="ECO:0000256" key="1">
    <source>
        <dbReference type="SAM" id="Phobius"/>
    </source>
</evidence>
<dbReference type="Proteomes" id="UP000298050">
    <property type="component" value="Unassembled WGS sequence"/>
</dbReference>
<keyword evidence="1" id="KW-0812">Transmembrane</keyword>
<accession>A0A4Z0M816</accession>
<dbReference type="PANTHER" id="PTHR35337:SF1">
    <property type="entry name" value="SLR1478 PROTEIN"/>
    <property type="match status" value="1"/>
</dbReference>
<evidence type="ECO:0000313" key="3">
    <source>
        <dbReference type="Proteomes" id="UP000298050"/>
    </source>
</evidence>
<proteinExistence type="predicted"/>
<feature type="transmembrane region" description="Helical" evidence="1">
    <location>
        <begin position="98"/>
        <end position="119"/>
    </location>
</feature>
<dbReference type="PANTHER" id="PTHR35337">
    <property type="entry name" value="SLR1478 PROTEIN"/>
    <property type="match status" value="1"/>
</dbReference>
<evidence type="ECO:0000313" key="2">
    <source>
        <dbReference type="EMBL" id="TGD75823.1"/>
    </source>
</evidence>
<dbReference type="EMBL" id="SRLE01000002">
    <property type="protein sequence ID" value="TGD75823.1"/>
    <property type="molecule type" value="Genomic_DNA"/>
</dbReference>
<dbReference type="AlphaFoldDB" id="A0A4Z0M816"/>
<reference evidence="2 3" key="1">
    <citation type="submission" date="2019-04" db="EMBL/GenBank/DDBJ databases">
        <title>Taxonomy of novel Haliea sp. from mangrove soil of West Coast of India.</title>
        <authorList>
            <person name="Verma A."/>
            <person name="Kumar P."/>
            <person name="Krishnamurthi S."/>
        </authorList>
    </citation>
    <scope>NUCLEOTIDE SEQUENCE [LARGE SCALE GENOMIC DNA]</scope>
    <source>
        <strain evidence="2 3">SAOS-164</strain>
    </source>
</reference>
<name>A0A4Z0M816_9GAMM</name>
<keyword evidence="3" id="KW-1185">Reference proteome</keyword>
<feature type="transmembrane region" description="Helical" evidence="1">
    <location>
        <begin position="256"/>
        <end position="277"/>
    </location>
</feature>
<sequence length="315" mass="34196">MKQADFERRHAPLWERCESLLATPAQDGASLPAVYRQVCAHLALAKQRRYTPELVARLNDLAGRGYFALYGASRKHQRLWLRFFVVDFPAAVARNRRFVLAAALLFILPGLGLGLAAWLTEDAIYSFFGASQVREFEAMYDPANARVGRDRDSQDDWQMFGFYIYNNIGIAFRTFATGLLFGAGSAFFLVYNGLAIGGVMGHLTRAGYAVTFYPFVIGHGAFELTAIVLSGAAGLRLGSALLLPGNRSRLGALRQCAPETAVIIYGAAAMLVVAAALEAFWSSRTSLPAGLRIGVGGVLWCLVIAYLATGGRRAA</sequence>
<keyword evidence="1" id="KW-1133">Transmembrane helix</keyword>
<keyword evidence="1" id="KW-0472">Membrane</keyword>
<comment type="caution">
    <text evidence="2">The sequence shown here is derived from an EMBL/GenBank/DDBJ whole genome shotgun (WGS) entry which is preliminary data.</text>
</comment>
<organism evidence="2 3">
    <name type="scientific">Mangrovimicrobium sediminis</name>
    <dbReference type="NCBI Taxonomy" id="2562682"/>
    <lineage>
        <taxon>Bacteria</taxon>
        <taxon>Pseudomonadati</taxon>
        <taxon>Pseudomonadota</taxon>
        <taxon>Gammaproteobacteria</taxon>
        <taxon>Cellvibrionales</taxon>
        <taxon>Halieaceae</taxon>
        <taxon>Mangrovimicrobium</taxon>
    </lineage>
</organism>
<dbReference type="RefSeq" id="WP_135441075.1">
    <property type="nucleotide sequence ID" value="NZ_SRLE01000002.1"/>
</dbReference>
<protein>
    <submittedName>
        <fullName evidence="2">Stage II sporulation protein M</fullName>
    </submittedName>
</protein>
<gene>
    <name evidence="2" type="ORF">E4634_02850</name>
</gene>